<feature type="domain" description="Response regulatory" evidence="3">
    <location>
        <begin position="15"/>
        <end position="129"/>
    </location>
</feature>
<dbReference type="PROSITE" id="PS50930">
    <property type="entry name" value="HTH_LYTTR"/>
    <property type="match status" value="1"/>
</dbReference>
<dbReference type="InterPro" id="IPR011006">
    <property type="entry name" value="CheY-like_superfamily"/>
</dbReference>
<evidence type="ECO:0000259" key="3">
    <source>
        <dbReference type="PROSITE" id="PS50110"/>
    </source>
</evidence>
<evidence type="ECO:0000256" key="1">
    <source>
        <dbReference type="ARBA" id="ARBA00023012"/>
    </source>
</evidence>
<dbReference type="Proteomes" id="UP001589813">
    <property type="component" value="Unassembled WGS sequence"/>
</dbReference>
<keyword evidence="1" id="KW-0902">Two-component regulatory system</keyword>
<dbReference type="RefSeq" id="WP_377246327.1">
    <property type="nucleotide sequence ID" value="NZ_JBHLXP010000004.1"/>
</dbReference>
<sequence length="283" mass="32053">MNTGLNSSVNPAAPRLLIADDEPLLRRHLQALLAEFWPEAQTTLAEDGAVALTLCQQQQFDVAFLDIQMPGLDGLQLLRELRRLPAPPLVVFSTAYNQHAVSAFELEAVDYLLKPLEEARLQQCITRLQQRLSQQQKPQANLLHLQQLLSQLLPTAAGTLPLNEAPEVKAATSETEPLRWIKASQRDTIHLLDVADVDFFLAEDKYTTVDSAGQQYLIRTSIATLEQQLDPQLYWRIHRGCIVRVKSILKVERDEFGHMTLVLKNNPTELAVSRAYQHLFRQH</sequence>
<dbReference type="PROSITE" id="PS50110">
    <property type="entry name" value="RESPONSE_REGULATORY"/>
    <property type="match status" value="1"/>
</dbReference>
<dbReference type="PANTHER" id="PTHR37299">
    <property type="entry name" value="TRANSCRIPTIONAL REGULATOR-RELATED"/>
    <property type="match status" value="1"/>
</dbReference>
<evidence type="ECO:0000256" key="2">
    <source>
        <dbReference type="PROSITE-ProRule" id="PRU00169"/>
    </source>
</evidence>
<keyword evidence="6" id="KW-1185">Reference proteome</keyword>
<comment type="caution">
    <text evidence="5">The sequence shown here is derived from an EMBL/GenBank/DDBJ whole genome shotgun (WGS) entry which is preliminary data.</text>
</comment>
<proteinExistence type="predicted"/>
<dbReference type="SMART" id="SM00850">
    <property type="entry name" value="LytTR"/>
    <property type="match status" value="1"/>
</dbReference>
<dbReference type="SUPFAM" id="SSF52172">
    <property type="entry name" value="CheY-like"/>
    <property type="match status" value="1"/>
</dbReference>
<protein>
    <submittedName>
        <fullName evidence="5">LytR/AlgR family response regulator transcription factor</fullName>
    </submittedName>
</protein>
<evidence type="ECO:0000313" key="6">
    <source>
        <dbReference type="Proteomes" id="UP001589813"/>
    </source>
</evidence>
<reference evidence="5 6" key="1">
    <citation type="submission" date="2024-09" db="EMBL/GenBank/DDBJ databases">
        <authorList>
            <person name="Sun Q."/>
            <person name="Mori K."/>
        </authorList>
    </citation>
    <scope>NUCLEOTIDE SEQUENCE [LARGE SCALE GENOMIC DNA]</scope>
    <source>
        <strain evidence="5 6">KCTC 23315</strain>
    </source>
</reference>
<dbReference type="Pfam" id="PF04397">
    <property type="entry name" value="LytTR"/>
    <property type="match status" value="1"/>
</dbReference>
<evidence type="ECO:0000313" key="5">
    <source>
        <dbReference type="EMBL" id="MFC0049792.1"/>
    </source>
</evidence>
<dbReference type="InterPro" id="IPR007492">
    <property type="entry name" value="LytTR_DNA-bd_dom"/>
</dbReference>
<gene>
    <name evidence="5" type="ORF">ACFFJP_15945</name>
</gene>
<dbReference type="Gene3D" id="2.40.50.1020">
    <property type="entry name" value="LytTr DNA-binding domain"/>
    <property type="match status" value="1"/>
</dbReference>
<dbReference type="Pfam" id="PF00072">
    <property type="entry name" value="Response_reg"/>
    <property type="match status" value="1"/>
</dbReference>
<dbReference type="Gene3D" id="3.40.50.2300">
    <property type="match status" value="1"/>
</dbReference>
<dbReference type="PANTHER" id="PTHR37299:SF1">
    <property type="entry name" value="STAGE 0 SPORULATION PROTEIN A HOMOLOG"/>
    <property type="match status" value="1"/>
</dbReference>
<name>A0ABV6BI99_9GAMM</name>
<evidence type="ECO:0000259" key="4">
    <source>
        <dbReference type="PROSITE" id="PS50930"/>
    </source>
</evidence>
<feature type="modified residue" description="4-aspartylphosphate" evidence="2">
    <location>
        <position position="66"/>
    </location>
</feature>
<feature type="domain" description="HTH LytTR-type" evidence="4">
    <location>
        <begin position="181"/>
        <end position="283"/>
    </location>
</feature>
<keyword evidence="2" id="KW-0597">Phosphoprotein</keyword>
<dbReference type="InterPro" id="IPR046947">
    <property type="entry name" value="LytR-like"/>
</dbReference>
<organism evidence="5 6">
    <name type="scientific">Rheinheimera tilapiae</name>
    <dbReference type="NCBI Taxonomy" id="875043"/>
    <lineage>
        <taxon>Bacteria</taxon>
        <taxon>Pseudomonadati</taxon>
        <taxon>Pseudomonadota</taxon>
        <taxon>Gammaproteobacteria</taxon>
        <taxon>Chromatiales</taxon>
        <taxon>Chromatiaceae</taxon>
        <taxon>Rheinheimera</taxon>
    </lineage>
</organism>
<dbReference type="SMART" id="SM00448">
    <property type="entry name" value="REC"/>
    <property type="match status" value="1"/>
</dbReference>
<dbReference type="EMBL" id="JBHLXP010000004">
    <property type="protein sequence ID" value="MFC0049792.1"/>
    <property type="molecule type" value="Genomic_DNA"/>
</dbReference>
<accession>A0ABV6BI99</accession>
<dbReference type="InterPro" id="IPR001789">
    <property type="entry name" value="Sig_transdc_resp-reg_receiver"/>
</dbReference>